<evidence type="ECO:0008006" key="5">
    <source>
        <dbReference type="Google" id="ProtNLM"/>
    </source>
</evidence>
<feature type="region of interest" description="Disordered" evidence="2">
    <location>
        <begin position="30"/>
        <end position="70"/>
    </location>
</feature>
<reference evidence="4" key="1">
    <citation type="submission" date="2024-07" db="EMBL/GenBank/DDBJ databases">
        <title>Two chromosome-level genome assemblies of Korean endemic species Abeliophyllum distichum and Forsythia ovata (Oleaceae).</title>
        <authorList>
            <person name="Jang H."/>
        </authorList>
    </citation>
    <scope>NUCLEOTIDE SEQUENCE [LARGE SCALE GENOMIC DNA]</scope>
</reference>
<dbReference type="EMBL" id="JBFOLJ010000001">
    <property type="protein sequence ID" value="KAL2558957.1"/>
    <property type="molecule type" value="Genomic_DNA"/>
</dbReference>
<dbReference type="Proteomes" id="UP001604277">
    <property type="component" value="Unassembled WGS sequence"/>
</dbReference>
<proteinExistence type="inferred from homology"/>
<protein>
    <recommendedName>
        <fullName evidence="5">Ribosomal protein S3</fullName>
    </recommendedName>
</protein>
<evidence type="ECO:0000256" key="1">
    <source>
        <dbReference type="ARBA" id="ARBA00034773"/>
    </source>
</evidence>
<comment type="caution">
    <text evidence="3">The sequence shown here is derived from an EMBL/GenBank/DDBJ whole genome shotgun (WGS) entry which is preliminary data.</text>
</comment>
<sequence length="192" mass="22277">MAASKTYFARVNYRFLPTDQTLTKGSTMFELANQRSGTPRPARARRSSEKPVRESPESHRRRRRQMARTRMASFSVHEGIGRTLKGRDLSTVRNAIWEKTGFQDWEKTGFQDAQEIDVMSYGQRQVVRVPLRSRKFFHGNANTNQLLKLGVLHQSSYQISTSLLFGQQLIEERFYLWSRGYVFPTNAAIWPA</sequence>
<dbReference type="InterPro" id="IPR007608">
    <property type="entry name" value="Senescence_reg_S40"/>
</dbReference>
<organism evidence="3 4">
    <name type="scientific">Forsythia ovata</name>
    <dbReference type="NCBI Taxonomy" id="205694"/>
    <lineage>
        <taxon>Eukaryota</taxon>
        <taxon>Viridiplantae</taxon>
        <taxon>Streptophyta</taxon>
        <taxon>Embryophyta</taxon>
        <taxon>Tracheophyta</taxon>
        <taxon>Spermatophyta</taxon>
        <taxon>Magnoliopsida</taxon>
        <taxon>eudicotyledons</taxon>
        <taxon>Gunneridae</taxon>
        <taxon>Pentapetalae</taxon>
        <taxon>asterids</taxon>
        <taxon>lamiids</taxon>
        <taxon>Lamiales</taxon>
        <taxon>Oleaceae</taxon>
        <taxon>Forsythieae</taxon>
        <taxon>Forsythia</taxon>
    </lineage>
</organism>
<dbReference type="PANTHER" id="PTHR46525">
    <property type="entry name" value="EMB|CAB72159.1"/>
    <property type="match status" value="1"/>
</dbReference>
<evidence type="ECO:0000313" key="3">
    <source>
        <dbReference type="EMBL" id="KAL2558957.1"/>
    </source>
</evidence>
<accession>A0ABD1XAF6</accession>
<evidence type="ECO:0000256" key="2">
    <source>
        <dbReference type="SAM" id="MobiDB-lite"/>
    </source>
</evidence>
<feature type="compositionally biased region" description="Basic and acidic residues" evidence="2">
    <location>
        <begin position="46"/>
        <end position="58"/>
    </location>
</feature>
<name>A0ABD1XAF6_9LAMI</name>
<keyword evidence="4" id="KW-1185">Reference proteome</keyword>
<evidence type="ECO:0000313" key="4">
    <source>
        <dbReference type="Proteomes" id="UP001604277"/>
    </source>
</evidence>
<dbReference type="Pfam" id="PF04520">
    <property type="entry name" value="Senescence_reg"/>
    <property type="match status" value="1"/>
</dbReference>
<gene>
    <name evidence="3" type="ORF">Fot_03696</name>
</gene>
<dbReference type="PANTHER" id="PTHR46525:SF2">
    <property type="entry name" value="EMB|CAB72159.1"/>
    <property type="match status" value="1"/>
</dbReference>
<dbReference type="AlphaFoldDB" id="A0ABD1XAF6"/>
<dbReference type="GO" id="GO:0010150">
    <property type="term" value="P:leaf senescence"/>
    <property type="evidence" value="ECO:0007669"/>
    <property type="project" value="UniProtKB-ARBA"/>
</dbReference>
<comment type="similarity">
    <text evidence="1">Belongs to the senescence regulator S40 family.</text>
</comment>